<dbReference type="OrthoDB" id="9786172at2"/>
<gene>
    <name evidence="2" type="ORF">SAMN05660860_03389</name>
</gene>
<evidence type="ECO:0000313" key="3">
    <source>
        <dbReference type="Proteomes" id="UP000182146"/>
    </source>
</evidence>
<accession>A0A1G9X6F4</accession>
<feature type="domain" description="Glycosyl transferase family 1" evidence="1">
    <location>
        <begin position="188"/>
        <end position="342"/>
    </location>
</feature>
<dbReference type="Pfam" id="PF00534">
    <property type="entry name" value="Glycos_transf_1"/>
    <property type="match status" value="1"/>
</dbReference>
<dbReference type="Proteomes" id="UP000182146">
    <property type="component" value="Unassembled WGS sequence"/>
</dbReference>
<keyword evidence="2" id="KW-0808">Transferase</keyword>
<protein>
    <submittedName>
        <fullName evidence="2">Glycosyltransferase involved in cell wall bisynthesis</fullName>
    </submittedName>
</protein>
<proteinExistence type="predicted"/>
<dbReference type="RefSeq" id="WP_161807427.1">
    <property type="nucleotide sequence ID" value="NZ_FNGU01000013.1"/>
</dbReference>
<reference evidence="2 3" key="1">
    <citation type="submission" date="2016-10" db="EMBL/GenBank/DDBJ databases">
        <authorList>
            <person name="de Groot N.N."/>
        </authorList>
    </citation>
    <scope>NUCLEOTIDE SEQUENCE [LARGE SCALE GENOMIC DNA]</scope>
    <source>
        <strain evidence="2 3">DSM 17813</strain>
    </source>
</reference>
<dbReference type="Gene3D" id="3.40.50.2000">
    <property type="entry name" value="Glycogen Phosphorylase B"/>
    <property type="match status" value="2"/>
</dbReference>
<name>A0A1G9X6F4_9BACT</name>
<dbReference type="InterPro" id="IPR001296">
    <property type="entry name" value="Glyco_trans_1"/>
</dbReference>
<organism evidence="2 3">
    <name type="scientific">Geoalkalibacter ferrihydriticus</name>
    <dbReference type="NCBI Taxonomy" id="392333"/>
    <lineage>
        <taxon>Bacteria</taxon>
        <taxon>Pseudomonadati</taxon>
        <taxon>Thermodesulfobacteriota</taxon>
        <taxon>Desulfuromonadia</taxon>
        <taxon>Desulfuromonadales</taxon>
        <taxon>Geoalkalibacteraceae</taxon>
        <taxon>Geoalkalibacter</taxon>
    </lineage>
</organism>
<evidence type="ECO:0000259" key="1">
    <source>
        <dbReference type="Pfam" id="PF00534"/>
    </source>
</evidence>
<evidence type="ECO:0000313" key="2">
    <source>
        <dbReference type="EMBL" id="SDM92091.1"/>
    </source>
</evidence>
<dbReference type="GO" id="GO:0016757">
    <property type="term" value="F:glycosyltransferase activity"/>
    <property type="evidence" value="ECO:0007669"/>
    <property type="project" value="InterPro"/>
</dbReference>
<dbReference type="AlphaFoldDB" id="A0A1G9X6F4"/>
<dbReference type="PANTHER" id="PTHR12526">
    <property type="entry name" value="GLYCOSYLTRANSFERASE"/>
    <property type="match status" value="1"/>
</dbReference>
<dbReference type="EMBL" id="FNGU01000013">
    <property type="protein sequence ID" value="SDM92091.1"/>
    <property type="molecule type" value="Genomic_DNA"/>
</dbReference>
<dbReference type="CDD" id="cd03801">
    <property type="entry name" value="GT4_PimA-like"/>
    <property type="match status" value="1"/>
</dbReference>
<dbReference type="SUPFAM" id="SSF53756">
    <property type="entry name" value="UDP-Glycosyltransferase/glycogen phosphorylase"/>
    <property type="match status" value="1"/>
</dbReference>
<dbReference type="STRING" id="392333.SAMN05660860_03389"/>
<sequence>MKVIIVGNGPTTTKDGHFYKDKHTAHFLKDAAGLFKATSWLEPVVSIRDLEKGNLLASEIDSRVALLNKATVRHGRFGKVFDYLRLFSLFLAEARRSDCVYLFFNGHLPWLCALTSVLVRKRFGLYIRCDFTPRNFFDRMIVTHAHFILANGEELVSRVRPFNPRVNLVAPMIDFSADDLFTRDVDRFGKAIKLLFVGRLERAKGVYVLLDAVSILYKKDIVISLDVVGGGAEYDALVEYSTRLGISKSVHFHGLIKDKDKLKKMYQGADIFVLPSFNEGFPRVVYEAMLSSLPIITTAVGSIPSLLVHEKSALFVPKNDSNALADAIEVLIRNSQLRKILSDGSACAILEYLSRFDVTHAMQVKKQFGEKIASV</sequence>